<dbReference type="EMBL" id="FOMR01000009">
    <property type="protein sequence ID" value="SFE15621.1"/>
    <property type="molecule type" value="Genomic_DNA"/>
</dbReference>
<gene>
    <name evidence="2" type="ORF">SAMN05216238_10935</name>
</gene>
<dbReference type="AlphaFoldDB" id="A0A1I1Y7R4"/>
<evidence type="ECO:0000313" key="3">
    <source>
        <dbReference type="Proteomes" id="UP000199474"/>
    </source>
</evidence>
<accession>A0A1I1Y7R4</accession>
<evidence type="ECO:0000256" key="1">
    <source>
        <dbReference type="SAM" id="MobiDB-lite"/>
    </source>
</evidence>
<evidence type="ECO:0000313" key="2">
    <source>
        <dbReference type="EMBL" id="SFE15621.1"/>
    </source>
</evidence>
<feature type="compositionally biased region" description="Polar residues" evidence="1">
    <location>
        <begin position="1"/>
        <end position="16"/>
    </location>
</feature>
<sequence length="153" mass="16853">MRQRSAFAQSKTSSSMLRPARSAASQKNLQHDEHELAQQPPAESDEPKHPPNPLRVARSAASPRTLATRRAPKHISGAMSPATFPYNRSSILLLSNLLSQPCCFLEQGVWHTVPIYSLSAVKKAVLCVVIDHSGCLHECVANRRADKFEAVLF</sequence>
<keyword evidence="3" id="KW-1185">Reference proteome</keyword>
<proteinExistence type="predicted"/>
<dbReference type="Proteomes" id="UP000199474">
    <property type="component" value="Unassembled WGS sequence"/>
</dbReference>
<organism evidence="2 3">
    <name type="scientific">Lentibacillus persicus</name>
    <dbReference type="NCBI Taxonomy" id="640948"/>
    <lineage>
        <taxon>Bacteria</taxon>
        <taxon>Bacillati</taxon>
        <taxon>Bacillota</taxon>
        <taxon>Bacilli</taxon>
        <taxon>Bacillales</taxon>
        <taxon>Bacillaceae</taxon>
        <taxon>Lentibacillus</taxon>
    </lineage>
</organism>
<feature type="region of interest" description="Disordered" evidence="1">
    <location>
        <begin position="1"/>
        <end position="79"/>
    </location>
</feature>
<protein>
    <submittedName>
        <fullName evidence="2">Uncharacterized protein</fullName>
    </submittedName>
</protein>
<name>A0A1I1Y7R4_9BACI</name>
<reference evidence="3" key="1">
    <citation type="submission" date="2016-10" db="EMBL/GenBank/DDBJ databases">
        <authorList>
            <person name="Varghese N."/>
            <person name="Submissions S."/>
        </authorList>
    </citation>
    <scope>NUCLEOTIDE SEQUENCE [LARGE SCALE GENOMIC DNA]</scope>
    <source>
        <strain evidence="3">DSM 22530</strain>
    </source>
</reference>